<dbReference type="AlphaFoldDB" id="A0A9Q8V762"/>
<evidence type="ECO:0000259" key="5">
    <source>
        <dbReference type="Pfam" id="PF10516"/>
    </source>
</evidence>
<keyword evidence="1" id="KW-0677">Repeat</keyword>
<dbReference type="Gene3D" id="1.25.40.10">
    <property type="entry name" value="Tetratricopeptide repeat domain"/>
    <property type="match status" value="1"/>
</dbReference>
<dbReference type="SUPFAM" id="SSF48452">
    <property type="entry name" value="TPR-like"/>
    <property type="match status" value="1"/>
</dbReference>
<dbReference type="InterPro" id="IPR019544">
    <property type="entry name" value="Tetratricopeptide_SHNi-TPR_dom"/>
</dbReference>
<dbReference type="Pfam" id="PF10516">
    <property type="entry name" value="SHNi-TPR"/>
    <property type="match status" value="1"/>
</dbReference>
<evidence type="ECO:0000256" key="3">
    <source>
        <dbReference type="SAM" id="Coils"/>
    </source>
</evidence>
<evidence type="ECO:0000313" key="6">
    <source>
        <dbReference type="EMBL" id="UNI15650.1"/>
    </source>
</evidence>
<sequence length="515" mass="54425">MSEPAVEQSHPVEATALEAAPVEDAKSADNVEPAAAAVPAEVAELKAAVEEEDVATPVSRDEDPKSRRVSLADLSAKGTALYAHKNYDDAAEIFSKASAMQAELNGETAPENAEILFHYGRSVFKVGQSKSDVLGGPAAAENKKAKTADNGAASKNPPKADADKAAQGGGAGAAPSATGNKDEGPADAKKPLFQFTGDENFDDSDDEEAPQEEEQEEEEDDLATAFEILDLARVCYLKQLDQLRQEEEAAGKGKEPAQDSPAIRHIKERLADTHDCLAEISLENERYPAAIEDGRISLNYKMELYPEDSEILAEAHYKLSLALEFASVTTSGDDGKNEKREAMDQDLRDEAVKEMELAIKSFKLKIQATEVELATSSSPEDNELTRKAIAGMKEVAADMEQRLVDLRKDPIDASGLLGGDAAANALGGLLGAVAGETAADKQARVDEAAKNATDLSGLVRKKAKESEAAPESAPVVAPVTTSTNGKRKAEDDVLPDGGESPKKAKVDDNGAAAEA</sequence>
<feature type="compositionally biased region" description="Acidic residues" evidence="4">
    <location>
        <begin position="199"/>
        <end position="222"/>
    </location>
</feature>
<evidence type="ECO:0000256" key="1">
    <source>
        <dbReference type="ARBA" id="ARBA00022737"/>
    </source>
</evidence>
<dbReference type="RefSeq" id="XP_047839131.1">
    <property type="nucleotide sequence ID" value="XM_047983161.1"/>
</dbReference>
<proteinExistence type="predicted"/>
<organism evidence="6 7">
    <name type="scientific">Purpureocillium takamizusanense</name>
    <dbReference type="NCBI Taxonomy" id="2060973"/>
    <lineage>
        <taxon>Eukaryota</taxon>
        <taxon>Fungi</taxon>
        <taxon>Dikarya</taxon>
        <taxon>Ascomycota</taxon>
        <taxon>Pezizomycotina</taxon>
        <taxon>Sordariomycetes</taxon>
        <taxon>Hypocreomycetidae</taxon>
        <taxon>Hypocreales</taxon>
        <taxon>Ophiocordycipitaceae</taxon>
        <taxon>Purpureocillium</taxon>
    </lineage>
</organism>
<accession>A0A9Q8V762</accession>
<feature type="region of interest" description="Disordered" evidence="4">
    <location>
        <begin position="131"/>
        <end position="223"/>
    </location>
</feature>
<dbReference type="GeneID" id="72064122"/>
<feature type="region of interest" description="Disordered" evidence="4">
    <location>
        <begin position="450"/>
        <end position="515"/>
    </location>
</feature>
<feature type="region of interest" description="Disordered" evidence="4">
    <location>
        <begin position="1"/>
        <end position="35"/>
    </location>
</feature>
<dbReference type="GO" id="GO:0042393">
    <property type="term" value="F:histone binding"/>
    <property type="evidence" value="ECO:0007669"/>
    <property type="project" value="TreeGrafter"/>
</dbReference>
<evidence type="ECO:0000256" key="2">
    <source>
        <dbReference type="ARBA" id="ARBA00022803"/>
    </source>
</evidence>
<feature type="compositionally biased region" description="Basic and acidic residues" evidence="4">
    <location>
        <begin position="180"/>
        <end position="190"/>
    </location>
</feature>
<keyword evidence="2" id="KW-0802">TPR repeat</keyword>
<protein>
    <recommendedName>
        <fullName evidence="5">Tetratricopeptide SHNi-TPR domain-containing protein</fullName>
    </recommendedName>
</protein>
<evidence type="ECO:0000256" key="4">
    <source>
        <dbReference type="SAM" id="MobiDB-lite"/>
    </source>
</evidence>
<dbReference type="PANTHER" id="PTHR15081">
    <property type="entry name" value="NUCLEAR AUTOANTIGENIC SPERM PROTEIN NASP -RELATED"/>
    <property type="match status" value="1"/>
</dbReference>
<dbReference type="Proteomes" id="UP000829364">
    <property type="component" value="Chromosome 2"/>
</dbReference>
<dbReference type="EMBL" id="CP086355">
    <property type="protein sequence ID" value="UNI15650.1"/>
    <property type="molecule type" value="Genomic_DNA"/>
</dbReference>
<dbReference type="KEGG" id="ptkz:JDV02_002161"/>
<keyword evidence="7" id="KW-1185">Reference proteome</keyword>
<gene>
    <name evidence="6" type="ORF">JDV02_002161</name>
</gene>
<feature type="compositionally biased region" description="Basic and acidic residues" evidence="4">
    <location>
        <begin position="499"/>
        <end position="508"/>
    </location>
</feature>
<dbReference type="GO" id="GO:0034080">
    <property type="term" value="P:CENP-A containing chromatin assembly"/>
    <property type="evidence" value="ECO:0007669"/>
    <property type="project" value="TreeGrafter"/>
</dbReference>
<reference evidence="6" key="1">
    <citation type="submission" date="2021-11" db="EMBL/GenBank/DDBJ databases">
        <title>Purpureocillium_takamizusanense_genome.</title>
        <authorList>
            <person name="Nguyen N.-H."/>
        </authorList>
    </citation>
    <scope>NUCLEOTIDE SEQUENCE</scope>
    <source>
        <strain evidence="6">PT3</strain>
    </source>
</reference>
<evidence type="ECO:0000313" key="7">
    <source>
        <dbReference type="Proteomes" id="UP000829364"/>
    </source>
</evidence>
<dbReference type="GO" id="GO:0006335">
    <property type="term" value="P:DNA replication-dependent chromatin assembly"/>
    <property type="evidence" value="ECO:0007669"/>
    <property type="project" value="TreeGrafter"/>
</dbReference>
<name>A0A9Q8V762_9HYPO</name>
<dbReference type="GO" id="GO:0005654">
    <property type="term" value="C:nucleoplasm"/>
    <property type="evidence" value="ECO:0007669"/>
    <property type="project" value="TreeGrafter"/>
</dbReference>
<keyword evidence="3" id="KW-0175">Coiled coil</keyword>
<dbReference type="OrthoDB" id="5587616at2759"/>
<dbReference type="InterPro" id="IPR051730">
    <property type="entry name" value="NASP-like"/>
</dbReference>
<dbReference type="InterPro" id="IPR011990">
    <property type="entry name" value="TPR-like_helical_dom_sf"/>
</dbReference>
<dbReference type="PANTHER" id="PTHR15081:SF1">
    <property type="entry name" value="NUCLEAR AUTOANTIGENIC SPERM PROTEIN"/>
    <property type="match status" value="1"/>
</dbReference>
<feature type="coiled-coil region" evidence="3">
    <location>
        <begin position="352"/>
        <end position="409"/>
    </location>
</feature>
<feature type="region of interest" description="Disordered" evidence="4">
    <location>
        <begin position="49"/>
        <end position="69"/>
    </location>
</feature>
<feature type="compositionally biased region" description="Low complexity" evidence="4">
    <location>
        <begin position="469"/>
        <end position="479"/>
    </location>
</feature>
<feature type="domain" description="Tetratricopeptide SHNi-TPR" evidence="5">
    <location>
        <begin position="271"/>
        <end position="307"/>
    </location>
</feature>